<proteinExistence type="predicted"/>
<dbReference type="Proteomes" id="UP001221898">
    <property type="component" value="Unassembled WGS sequence"/>
</dbReference>
<evidence type="ECO:0000313" key="3">
    <source>
        <dbReference type="Proteomes" id="UP001221898"/>
    </source>
</evidence>
<keyword evidence="3" id="KW-1185">Reference proteome</keyword>
<feature type="region of interest" description="Disordered" evidence="1">
    <location>
        <begin position="25"/>
        <end position="53"/>
    </location>
</feature>
<protein>
    <submittedName>
        <fullName evidence="2">Uncharacterized protein</fullName>
    </submittedName>
</protein>
<name>A0AAD7WRR2_9TELE</name>
<comment type="caution">
    <text evidence="2">The sequence shown here is derived from an EMBL/GenBank/DDBJ whole genome shotgun (WGS) entry which is preliminary data.</text>
</comment>
<reference evidence="2" key="1">
    <citation type="journal article" date="2023" name="Science">
        <title>Genome structures resolve the early diversification of teleost fishes.</title>
        <authorList>
            <person name="Parey E."/>
            <person name="Louis A."/>
            <person name="Montfort J."/>
            <person name="Bouchez O."/>
            <person name="Roques C."/>
            <person name="Iampietro C."/>
            <person name="Lluch J."/>
            <person name="Castinel A."/>
            <person name="Donnadieu C."/>
            <person name="Desvignes T."/>
            <person name="Floi Bucao C."/>
            <person name="Jouanno E."/>
            <person name="Wen M."/>
            <person name="Mejri S."/>
            <person name="Dirks R."/>
            <person name="Jansen H."/>
            <person name="Henkel C."/>
            <person name="Chen W.J."/>
            <person name="Zahm M."/>
            <person name="Cabau C."/>
            <person name="Klopp C."/>
            <person name="Thompson A.W."/>
            <person name="Robinson-Rechavi M."/>
            <person name="Braasch I."/>
            <person name="Lecointre G."/>
            <person name="Bobe J."/>
            <person name="Postlethwait J.H."/>
            <person name="Berthelot C."/>
            <person name="Roest Crollius H."/>
            <person name="Guiguen Y."/>
        </authorList>
    </citation>
    <scope>NUCLEOTIDE SEQUENCE</scope>
    <source>
        <strain evidence="2">NC1722</strain>
    </source>
</reference>
<dbReference type="AlphaFoldDB" id="A0AAD7WRR2"/>
<sequence length="105" mass="11403">MSCGCRAGCRGPDCSPGQSWKHTCHPPDGGVGRGHKPWEEPWPKSPSGTEQHQRFQADMWKMITDPVCSGHSLLLSKLLTVKEPGHDITAPLHDICTGGVRVCFG</sequence>
<evidence type="ECO:0000256" key="1">
    <source>
        <dbReference type="SAM" id="MobiDB-lite"/>
    </source>
</evidence>
<evidence type="ECO:0000313" key="2">
    <source>
        <dbReference type="EMBL" id="KAJ8406605.1"/>
    </source>
</evidence>
<accession>A0AAD7WRR2</accession>
<organism evidence="2 3">
    <name type="scientific">Aldrovandia affinis</name>
    <dbReference type="NCBI Taxonomy" id="143900"/>
    <lineage>
        <taxon>Eukaryota</taxon>
        <taxon>Metazoa</taxon>
        <taxon>Chordata</taxon>
        <taxon>Craniata</taxon>
        <taxon>Vertebrata</taxon>
        <taxon>Euteleostomi</taxon>
        <taxon>Actinopterygii</taxon>
        <taxon>Neopterygii</taxon>
        <taxon>Teleostei</taxon>
        <taxon>Notacanthiformes</taxon>
        <taxon>Halosauridae</taxon>
        <taxon>Aldrovandia</taxon>
    </lineage>
</organism>
<dbReference type="EMBL" id="JAINUG010000043">
    <property type="protein sequence ID" value="KAJ8406605.1"/>
    <property type="molecule type" value="Genomic_DNA"/>
</dbReference>
<gene>
    <name evidence="2" type="ORF">AAFF_G00301790</name>
</gene>